<dbReference type="Proteomes" id="UP000601789">
    <property type="component" value="Unassembled WGS sequence"/>
</dbReference>
<dbReference type="SUPFAM" id="SSF48295">
    <property type="entry name" value="TrpR-like"/>
    <property type="match status" value="1"/>
</dbReference>
<comment type="caution">
    <text evidence="1">The sequence shown here is derived from an EMBL/GenBank/DDBJ whole genome shotgun (WGS) entry which is preliminary data.</text>
</comment>
<proteinExistence type="predicted"/>
<accession>A0ABS0SG90</accession>
<evidence type="ECO:0000313" key="1">
    <source>
        <dbReference type="EMBL" id="MBI1621482.1"/>
    </source>
</evidence>
<keyword evidence="2" id="KW-1185">Reference proteome</keyword>
<gene>
    <name evidence="1" type="ORF">IOD40_12510</name>
</gene>
<dbReference type="RefSeq" id="WP_198476952.1">
    <property type="nucleotide sequence ID" value="NZ_JADGMQ010000008.1"/>
</dbReference>
<dbReference type="InterPro" id="IPR010921">
    <property type="entry name" value="Trp_repressor/repl_initiator"/>
</dbReference>
<name>A0ABS0SG90_9HYPH</name>
<sequence length="313" mass="35864">MKGGATEGERAAARIHAGKLAARAGMTLEQAVSEMDRAVAAKPANFIDGFNDWMEAKQPGYKAREAAKRAERQDRYAKRRAEILQEFGSVRQFMDPTPSELLLLEAGEPFVTRRFSYLDVCGTQRQGAKEFAGIAGHSFKLEDVNPEAIAAIKAAIPFPIGIRGAFEELKVWDKLNRDRAHFYDHHEYYFDLPIELRVELLRDVMRTQPAETWDDLEARFHYKAYDWQQQWIDEQIFDDPEWSRLFGDFRILRAAAEARTTRPVHSGRRTNADKRAAVLSMLDSYPELSDREISRRVGVSPQTVNTWRKKVSA</sequence>
<evidence type="ECO:0000313" key="2">
    <source>
        <dbReference type="Proteomes" id="UP000601789"/>
    </source>
</evidence>
<organism evidence="1 2">
    <name type="scientific">Aquamicrobium zhengzhouense</name>
    <dbReference type="NCBI Taxonomy" id="2781738"/>
    <lineage>
        <taxon>Bacteria</taxon>
        <taxon>Pseudomonadati</taxon>
        <taxon>Pseudomonadota</taxon>
        <taxon>Alphaproteobacteria</taxon>
        <taxon>Hyphomicrobiales</taxon>
        <taxon>Phyllobacteriaceae</taxon>
        <taxon>Aquamicrobium</taxon>
    </lineage>
</organism>
<dbReference type="EMBL" id="JADGMQ010000008">
    <property type="protein sequence ID" value="MBI1621482.1"/>
    <property type="molecule type" value="Genomic_DNA"/>
</dbReference>
<protein>
    <submittedName>
        <fullName evidence="1">Winged helix-turn-helix domain-containing protein</fullName>
    </submittedName>
</protein>
<reference evidence="1 2" key="1">
    <citation type="submission" date="2020-10" db="EMBL/GenBank/DDBJ databases">
        <title>Aquamicrobium zhengzhouensis sp. nov., a exopolysaccharide producing bacterium isolated from farmland soil.</title>
        <authorList>
            <person name="Wang X."/>
        </authorList>
    </citation>
    <scope>NUCLEOTIDE SEQUENCE [LARGE SCALE GENOMIC DNA]</scope>
    <source>
        <strain evidence="2">cd-1</strain>
    </source>
</reference>